<dbReference type="EMBL" id="CZRL01000029">
    <property type="protein sequence ID" value="CUS50419.1"/>
    <property type="molecule type" value="Genomic_DNA"/>
</dbReference>
<dbReference type="PANTHER" id="PTHR14136">
    <property type="entry name" value="BTB_POZ DOMAIN-CONTAINING PROTEIN KCTD9"/>
    <property type="match status" value="1"/>
</dbReference>
<dbReference type="InterPro" id="IPR001646">
    <property type="entry name" value="5peptide_repeat"/>
</dbReference>
<dbReference type="InterPro" id="IPR051082">
    <property type="entry name" value="Pentapeptide-BTB/POZ_domain"/>
</dbReference>
<sequence length="263" mass="28660">MLGCQSALLELFSLSVDIYRRNRKYGNRVSQICRSLVFFSVLSILGYPNTIFAAKLLPITKQLPVSNIVLDSYGLSNIQVAVHFRPGGVDQNQRGDTDSYDIRLTQLLYSNECPGCDLRGASLQRKILNGANLAKADLNGARFDESELNAADLTGAYLFGANLSRANLRGAQLINADLRKANLSRAVLQGAYLLLANLRKADLRGAQLTGAFLNGADLTGARLSRTNLTNADLTNAIVIEADTDKAILCHTRLPWGEINRDCS</sequence>
<proteinExistence type="predicted"/>
<protein>
    <submittedName>
        <fullName evidence="1">Pentapeptide repeat family protein</fullName>
    </submittedName>
</protein>
<accession>A0A160TRL3</accession>
<reference evidence="1" key="1">
    <citation type="submission" date="2015-10" db="EMBL/GenBank/DDBJ databases">
        <authorList>
            <person name="Gilbert D.G."/>
        </authorList>
    </citation>
    <scope>NUCLEOTIDE SEQUENCE</scope>
</reference>
<dbReference type="AlphaFoldDB" id="A0A160TRL3"/>
<evidence type="ECO:0000313" key="1">
    <source>
        <dbReference type="EMBL" id="CUS50419.1"/>
    </source>
</evidence>
<dbReference type="SUPFAM" id="SSF141571">
    <property type="entry name" value="Pentapeptide repeat-like"/>
    <property type="match status" value="1"/>
</dbReference>
<dbReference type="PANTHER" id="PTHR14136:SF17">
    <property type="entry name" value="BTB_POZ DOMAIN-CONTAINING PROTEIN KCTD9"/>
    <property type="match status" value="1"/>
</dbReference>
<dbReference type="Pfam" id="PF00805">
    <property type="entry name" value="Pentapeptide"/>
    <property type="match status" value="3"/>
</dbReference>
<organism evidence="1">
    <name type="scientific">hydrothermal vent metagenome</name>
    <dbReference type="NCBI Taxonomy" id="652676"/>
    <lineage>
        <taxon>unclassified sequences</taxon>
        <taxon>metagenomes</taxon>
        <taxon>ecological metagenomes</taxon>
    </lineage>
</organism>
<dbReference type="Gene3D" id="2.160.20.80">
    <property type="entry name" value="E3 ubiquitin-protein ligase SopA"/>
    <property type="match status" value="1"/>
</dbReference>
<name>A0A160TRL3_9ZZZZ</name>
<gene>
    <name evidence="1" type="ORF">MGWOODY_XGa1757</name>
</gene>